<dbReference type="Proteomes" id="UP001381693">
    <property type="component" value="Unassembled WGS sequence"/>
</dbReference>
<evidence type="ECO:0000313" key="2">
    <source>
        <dbReference type="EMBL" id="KAK7066851.1"/>
    </source>
</evidence>
<sequence>DFSKSPFDHLSTGEDPEIKQHREWSRRQRGIHGSSLSKNGCIGGFRGSQGLRGSVRSCKSKPSALPRAVSLESPKRLRFAVSEELASKVMEETKEEREDASPPPPPSPSSDDCTLRRVNLEVKRNSCPCIKEHHSQLLGAPISALGASSLHPSASAMDKRSLTASNTLDIPVSPASADEEVLTASRRTSMSEIISRPASLVDQTEEPNPSLSAFGECYHHSTPFADDATIPSTSCVLHSTSTSLTTTLPPTAFQEQLQESTRSPFSADLTRTLPSSPGRSGGRSASFSNTIPGPISVLGARYSISGSSNSSSSSNIGNGHGSNSTSRWKSHGGGGVPLGVRSSGTSSETLPTTSTAADVSESRVPRLRYSSKQDACSTTTDCEESSPLLSSVVNYRVINEVHKLPDKETPV</sequence>
<feature type="compositionally biased region" description="Basic and acidic residues" evidence="1">
    <location>
        <begin position="88"/>
        <end position="100"/>
    </location>
</feature>
<dbReference type="AlphaFoldDB" id="A0AAN8WMS1"/>
<feature type="region of interest" description="Disordered" evidence="1">
    <location>
        <begin position="304"/>
        <end position="383"/>
    </location>
</feature>
<protein>
    <submittedName>
        <fullName evidence="2">Uncharacterized protein</fullName>
    </submittedName>
</protein>
<dbReference type="EMBL" id="JAXCGZ010018997">
    <property type="protein sequence ID" value="KAK7066851.1"/>
    <property type="molecule type" value="Genomic_DNA"/>
</dbReference>
<feature type="compositionally biased region" description="Low complexity" evidence="1">
    <location>
        <begin position="274"/>
        <end position="288"/>
    </location>
</feature>
<feature type="compositionally biased region" description="Low complexity" evidence="1">
    <location>
        <begin position="304"/>
        <end position="326"/>
    </location>
</feature>
<feature type="region of interest" description="Disordered" evidence="1">
    <location>
        <begin position="254"/>
        <end position="291"/>
    </location>
</feature>
<keyword evidence="3" id="KW-1185">Reference proteome</keyword>
<feature type="compositionally biased region" description="Basic and acidic residues" evidence="1">
    <location>
        <begin position="16"/>
        <end position="26"/>
    </location>
</feature>
<gene>
    <name evidence="2" type="ORF">SK128_015948</name>
</gene>
<feature type="compositionally biased region" description="Polar residues" evidence="1">
    <location>
        <begin position="342"/>
        <end position="357"/>
    </location>
</feature>
<feature type="compositionally biased region" description="Polar residues" evidence="1">
    <location>
        <begin position="370"/>
        <end position="380"/>
    </location>
</feature>
<evidence type="ECO:0000313" key="3">
    <source>
        <dbReference type="Proteomes" id="UP001381693"/>
    </source>
</evidence>
<feature type="compositionally biased region" description="Polar residues" evidence="1">
    <location>
        <begin position="254"/>
        <end position="264"/>
    </location>
</feature>
<name>A0AAN8WMS1_HALRR</name>
<accession>A0AAN8WMS1</accession>
<reference evidence="2 3" key="1">
    <citation type="submission" date="2023-11" db="EMBL/GenBank/DDBJ databases">
        <title>Halocaridina rubra genome assembly.</title>
        <authorList>
            <person name="Smith C."/>
        </authorList>
    </citation>
    <scope>NUCLEOTIDE SEQUENCE [LARGE SCALE GENOMIC DNA]</scope>
    <source>
        <strain evidence="2">EP-1</strain>
        <tissue evidence="2">Whole</tissue>
    </source>
</reference>
<comment type="caution">
    <text evidence="2">The sequence shown here is derived from an EMBL/GenBank/DDBJ whole genome shotgun (WGS) entry which is preliminary data.</text>
</comment>
<feature type="region of interest" description="Disordered" evidence="1">
    <location>
        <begin position="88"/>
        <end position="113"/>
    </location>
</feature>
<feature type="non-terminal residue" evidence="2">
    <location>
        <position position="1"/>
    </location>
</feature>
<proteinExistence type="predicted"/>
<organism evidence="2 3">
    <name type="scientific">Halocaridina rubra</name>
    <name type="common">Hawaiian red shrimp</name>
    <dbReference type="NCBI Taxonomy" id="373956"/>
    <lineage>
        <taxon>Eukaryota</taxon>
        <taxon>Metazoa</taxon>
        <taxon>Ecdysozoa</taxon>
        <taxon>Arthropoda</taxon>
        <taxon>Crustacea</taxon>
        <taxon>Multicrustacea</taxon>
        <taxon>Malacostraca</taxon>
        <taxon>Eumalacostraca</taxon>
        <taxon>Eucarida</taxon>
        <taxon>Decapoda</taxon>
        <taxon>Pleocyemata</taxon>
        <taxon>Caridea</taxon>
        <taxon>Atyoidea</taxon>
        <taxon>Atyidae</taxon>
        <taxon>Halocaridina</taxon>
    </lineage>
</organism>
<evidence type="ECO:0000256" key="1">
    <source>
        <dbReference type="SAM" id="MobiDB-lite"/>
    </source>
</evidence>
<feature type="region of interest" description="Disordered" evidence="1">
    <location>
        <begin position="1"/>
        <end position="73"/>
    </location>
</feature>